<evidence type="ECO:0000313" key="2">
    <source>
        <dbReference type="EMBL" id="WRT69472.1"/>
    </source>
</evidence>
<dbReference type="GeneID" id="87958588"/>
<reference evidence="2 3" key="1">
    <citation type="submission" date="2024-01" db="EMBL/GenBank/DDBJ databases">
        <title>Comparative genomics of Cryptococcus and Kwoniella reveals pathogenesis evolution and contrasting modes of karyotype evolution via chromosome fusion or intercentromeric recombination.</title>
        <authorList>
            <person name="Coelho M.A."/>
            <person name="David-Palma M."/>
            <person name="Shea T."/>
            <person name="Bowers K."/>
            <person name="McGinley-Smith S."/>
            <person name="Mohammad A.W."/>
            <person name="Gnirke A."/>
            <person name="Yurkov A.M."/>
            <person name="Nowrousian M."/>
            <person name="Sun S."/>
            <person name="Cuomo C.A."/>
            <person name="Heitman J."/>
        </authorList>
    </citation>
    <scope>NUCLEOTIDE SEQUENCE [LARGE SCALE GENOMIC DNA]</scope>
    <source>
        <strain evidence="2">CBS 11374</strain>
    </source>
</reference>
<evidence type="ECO:0000313" key="3">
    <source>
        <dbReference type="Proteomes" id="UP001329825"/>
    </source>
</evidence>
<evidence type="ECO:0008006" key="4">
    <source>
        <dbReference type="Google" id="ProtNLM"/>
    </source>
</evidence>
<dbReference type="Gene3D" id="3.40.50.620">
    <property type="entry name" value="HUPs"/>
    <property type="match status" value="1"/>
</dbReference>
<keyword evidence="3" id="KW-1185">Reference proteome</keyword>
<gene>
    <name evidence="2" type="ORF">IL334_006458</name>
</gene>
<name>A0ABZ1D608_9TREE</name>
<dbReference type="RefSeq" id="XP_062794211.1">
    <property type="nucleotide sequence ID" value="XM_062938160.1"/>
</dbReference>
<feature type="region of interest" description="Disordered" evidence="1">
    <location>
        <begin position="83"/>
        <end position="103"/>
    </location>
</feature>
<dbReference type="SUPFAM" id="SSF52374">
    <property type="entry name" value="Nucleotidylyl transferase"/>
    <property type="match status" value="1"/>
</dbReference>
<dbReference type="EMBL" id="CP141889">
    <property type="protein sequence ID" value="WRT69472.1"/>
    <property type="molecule type" value="Genomic_DNA"/>
</dbReference>
<organism evidence="2 3">
    <name type="scientific">Kwoniella shivajii</name>
    <dbReference type="NCBI Taxonomy" id="564305"/>
    <lineage>
        <taxon>Eukaryota</taxon>
        <taxon>Fungi</taxon>
        <taxon>Dikarya</taxon>
        <taxon>Basidiomycota</taxon>
        <taxon>Agaricomycotina</taxon>
        <taxon>Tremellomycetes</taxon>
        <taxon>Tremellales</taxon>
        <taxon>Cryptococcaceae</taxon>
        <taxon>Kwoniella</taxon>
    </lineage>
</organism>
<evidence type="ECO:0000256" key="1">
    <source>
        <dbReference type="SAM" id="MobiDB-lite"/>
    </source>
</evidence>
<dbReference type="PANTHER" id="PTHR31285:SF0">
    <property type="entry name" value="NICOTINAMIDE MONONUCLEOTIDE ADENYLYLTRANSFERASE"/>
    <property type="match status" value="1"/>
</dbReference>
<dbReference type="Proteomes" id="UP001329825">
    <property type="component" value="Chromosome 9"/>
</dbReference>
<accession>A0ABZ1D608</accession>
<dbReference type="PANTHER" id="PTHR31285">
    <property type="entry name" value="NICOTINAMIDE MONONUCLEOTIDE ADENYLYLTRANSFERASE"/>
    <property type="match status" value="1"/>
</dbReference>
<proteinExistence type="predicted"/>
<protein>
    <recommendedName>
        <fullName evidence="4">Nicotinamide-nucleotide adenylyltransferase</fullName>
    </recommendedName>
</protein>
<sequence>MTSNSSLQETIHRISSTPGSFALVSSTPSWPISPCISKKEPNGSKTSSSLPPIHISILDSSFNPPTTAHQSIAFSTFPSHYPTSSSSSSTSSSSSSNGPSTSPPSYTARLLLFSARNVEKTLKSSDATPSQRVEMMSILSNTRSNSNPDEAVAVGLVNEPTFVGKASIIREYLSSLNLHLQERRIDLTFLVGTDTLVRFFDPRFYPENKMEEKIKEFFSPYPEGSGAYLVSARRGADDTDRALEDEILNRDKVRQWVSQGKVRLLGTGHEGREEISSTKVRQAIVTRHWEQVERMTGKDIAKYIREKGLYSS</sequence>
<dbReference type="InterPro" id="IPR014729">
    <property type="entry name" value="Rossmann-like_a/b/a_fold"/>
</dbReference>